<dbReference type="EMBL" id="GG738869">
    <property type="protein sequence ID" value="EFC44248.1"/>
    <property type="molecule type" value="Genomic_DNA"/>
</dbReference>
<dbReference type="PROSITE" id="PS50041">
    <property type="entry name" value="C_TYPE_LECTIN_2"/>
    <property type="match status" value="1"/>
</dbReference>
<dbReference type="RefSeq" id="XP_002676992.1">
    <property type="nucleotide sequence ID" value="XM_002676946.1"/>
</dbReference>
<dbReference type="InterPro" id="IPR001304">
    <property type="entry name" value="C-type_lectin-like"/>
</dbReference>
<dbReference type="InterPro" id="IPR041690">
    <property type="entry name" value="Cadherin_5"/>
</dbReference>
<feature type="domain" description="VWFA" evidence="3">
    <location>
        <begin position="1819"/>
        <end position="1934"/>
    </location>
</feature>
<dbReference type="STRING" id="5762.D2VFU1"/>
<dbReference type="NCBIfam" id="NF012211">
    <property type="entry name" value="tand_rpt_95"/>
    <property type="match status" value="2"/>
</dbReference>
<evidence type="ECO:0000259" key="2">
    <source>
        <dbReference type="PROSITE" id="PS50041"/>
    </source>
</evidence>
<dbReference type="InterPro" id="IPR036465">
    <property type="entry name" value="vWFA_dom_sf"/>
</dbReference>
<evidence type="ECO:0000313" key="4">
    <source>
        <dbReference type="EMBL" id="EFC44248.1"/>
    </source>
</evidence>
<keyword evidence="1" id="KW-1133">Transmembrane helix</keyword>
<dbReference type="InterPro" id="IPR002035">
    <property type="entry name" value="VWF_A"/>
</dbReference>
<evidence type="ECO:0000313" key="5">
    <source>
        <dbReference type="Proteomes" id="UP000006671"/>
    </source>
</evidence>
<dbReference type="Pfam" id="PF17803">
    <property type="entry name" value="Cadherin_4"/>
    <property type="match status" value="1"/>
</dbReference>
<dbReference type="InParanoid" id="D2VFU1"/>
<dbReference type="Pfam" id="PF17892">
    <property type="entry name" value="Cadherin_5"/>
    <property type="match status" value="2"/>
</dbReference>
<dbReference type="Gene3D" id="3.10.100.10">
    <property type="entry name" value="Mannose-Binding Protein A, subunit A"/>
    <property type="match status" value="1"/>
</dbReference>
<gene>
    <name evidence="4" type="ORF">NAEGRDRAFT_79811</name>
</gene>
<dbReference type="InterPro" id="IPR016187">
    <property type="entry name" value="CTDL_fold"/>
</dbReference>
<dbReference type="SUPFAM" id="SSF56436">
    <property type="entry name" value="C-type lectin-like"/>
    <property type="match status" value="1"/>
</dbReference>
<dbReference type="VEuPathDB" id="AmoebaDB:NAEGRDRAFT_79811"/>
<dbReference type="eggNOG" id="KOG3637">
    <property type="taxonomic scope" value="Eukaryota"/>
</dbReference>
<dbReference type="Proteomes" id="UP000006671">
    <property type="component" value="Unassembled WGS sequence"/>
</dbReference>
<dbReference type="PRINTS" id="PR00453">
    <property type="entry name" value="VWFADOMAIN"/>
</dbReference>
<proteinExistence type="predicted"/>
<dbReference type="GeneID" id="8856792"/>
<feature type="domain" description="C-type lectin" evidence="2">
    <location>
        <begin position="2242"/>
        <end position="2346"/>
    </location>
</feature>
<keyword evidence="1" id="KW-0472">Membrane</keyword>
<accession>D2VFU1</accession>
<keyword evidence="5" id="KW-1185">Reference proteome</keyword>
<dbReference type="OrthoDB" id="6081966at2759"/>
<dbReference type="Gene3D" id="3.40.50.410">
    <property type="entry name" value="von Willebrand factor, type A domain"/>
    <property type="match status" value="1"/>
</dbReference>
<dbReference type="PANTHER" id="PTHR24020">
    <property type="entry name" value="COLLAGEN ALPHA"/>
    <property type="match status" value="1"/>
</dbReference>
<dbReference type="CDD" id="cd00037">
    <property type="entry name" value="CLECT"/>
    <property type="match status" value="1"/>
</dbReference>
<keyword evidence="1" id="KW-0812">Transmembrane</keyword>
<sequence>MPAGGQVIFTNSTVGTSGFGVNVSLLKGNTITQTIVGAIISAMVVASVVVTIVMVTVSAGVSAPDAKDDYIQVYKRYPITIYPLLNDADPKSLNLTLVNVTQPTSGTVSLKDGKTLVYTSKGSFAGNETFQYYVTNGYMISSANVHVEVLNRPPELVDITLTVSKNSKKNSIDIFAYVTDNGAFITDPDNDELTVVGITASQVPEAVVTFDTKYVYYTPKYGFNAQDQFNYTVSDGNAIVSALITINVENDPPVADPDTYTVPKNAKTILRVMENDYDINGDNITIVASTSGTGSAGTVITSSDATYLSYIPPAKVEALTDAFEYTITDGPTTSSSYVFLKVVNTPPNNADRILNVPKNSKDNQLDLTYTDADMLDTVTVSLLTKPTRGTFQFLEQSTITQVNYPTQDFYNVKKNSYTMVYTPEDGVIYSESFKLRITDDIDTVTSTVTINVIPVAPVAVNDTVLCDKNVPITVDVVANDYSASNDYLLLDFDELSTENGGKIKKIDDKNVTYTPPADFTGTDVAPYKVKNSNKDGSTTGIFTVTGYLIVGVKNIAPVAVDDIVKVSKGLVGKFELISNDYDPNSDAIQYDLATGVVTRTQLADGTDALVFTSKSSEKYSGETTFTYTVSDYGKETVANVVVTLRNDAPLPVADSYTFHWKSSDNQLNVLANDKDPNNDALFVDTVSKAADFKGSVSIDAQRKAIVFSPVAASVGTQEITYIATDDVTKSASSSVTLIVTNNNVPQDQVINKNIHWSTQKTGGTTIDMFSTPQPLDADGDSLSILSTSTPSKGSVAINNGDASTIPNHFDVVVSGYTRDAVVMCGANDADNEDTVTVKTVSVNVGGSATFSGNMVTFVGQQGYTGASIVTITFTDGLLTKSVDWTINILNNDPVVTVFPTNIHWTQKSTLIDVLSAVNWTLPDSPVLGDSSFTAKFTDGWVSKTGTFVVSVKNTAPTATVKNIEAHWSVWSTGITIDVLSGCTDADSDSISLQSVSSATSGSTLKSNGKAIYTPTKGFVGTGCSTVASGAVKVVNFASSSFTGTAVCTATLTDGLDSSTKTLTTTSYNNPPTAADISVTYYGANVQTGITIEAVSLATDSDTDDSAYLVVSNVGASTRFGSGAVTIDSSNKKIKYFPSPALVTQTGIDTFTYQIYDGLIKSAVATVTVDIRSVVPSAEEKYFDVHWRKSLVGQDFYAFDNITSYGTLELNKILNVAPNKGDGLDSSATQTVTINLQNYAPTSSDQTFSNHWRNVQSGFNINLLADARDADGDSLSVSYYSQPAVGTLTAVSSGVVKFVPPANQVLSTSFQFKITDGAQTVTQTCSDPNSDPLTFSGVTQGSLGSVVVTDSSLGSFTYQPSTSITYTNTPSDGSAYTVSDSFSYSCTDGPLSTSGQVSVTITNTPPQGTSKTANVTRNYSNPTTILNNLLVGASDADGDSVTVASVALLPNQNSGTSVVLNTDGSVKFTYANSFIGTQQFYVYLTDGQLTTSYIYTINIVGSALNCIDYYISATKNDAANQFEDSLRLALVKVSGSEPASINLVSTANLKVGTIAKVSSKWTYTADSTRSCINDNCYATYSYSNTAGQTVSCKIIVNQPNTAPVAPSYNHIYSVSRATNVAQTIDYLAVSNAYDADTADKLKLTSITNTGTCTSTLVSSISVVSNKISFLRQTTFVGSSCWFIVGVSDSDVDAPVTVSANITITPLASPPIAVNDVVSTKYNAQVDISVSTLLSNDYDSLGGTFKFASISCPTGYCASGTPTILNPNDPANSQVIRVKPVANSCDSIQFEYTIVSDQDGTSSSATVTVQYTSCTCSLDMDIIFVLDGSGSISDENWIKMKSFMGNVTRGFGSNISPTGTNIGIIQFASSITTHLQVNSGTSVDVVLSKISSASQLKSGTGSIAGINAAIDQMVSYGRKSIVNKMIIHVTDGESTEPCSCSGCTSSFSANPLRYGSVPNYCKSNRFPGMNCSNCLWNDSRSRCNPCSEATLRSADLNSWSPGVSTNAEVSKYAGTGIWNWRQLAIGIGVGLTSALGKVQIQRMNYDTNNPLYVDWNNLANVYQLVVDNSCNTVTSSQTKTLVPLANSGMTVTYKGKTTSVIKNILSTNWVRSQFNYTVAVASSAPSGVKKFSLAMASGYNQDAFYNYNPYFPVYLGVEPITNKDSFSFESAPGVYTIAKGSSFTYSLTVEGDVTEDSISFGVFGDSQYATGTIKGPASVIAPYNPQPPAYVENSAARKTACSATLGRCYIYTKFVSGYTKSVMSDICKYWRSDAKLVMIQSAAEKTFIQTILPAAESITFPLGMTYTSGAGTWDDGTSTAAFTDYLATSSSGPVVYANYVYTAPTNKWWTTAAATTTTLGVVCWAPFA</sequence>
<dbReference type="InterPro" id="IPR050525">
    <property type="entry name" value="ECM_Assembly_Org"/>
</dbReference>
<dbReference type="Gene3D" id="2.60.40.3440">
    <property type="match status" value="2"/>
</dbReference>
<protein>
    <submittedName>
        <fullName evidence="4">Predicted protein</fullName>
    </submittedName>
</protein>
<organism evidence="5">
    <name type="scientific">Naegleria gruberi</name>
    <name type="common">Amoeba</name>
    <dbReference type="NCBI Taxonomy" id="5762"/>
    <lineage>
        <taxon>Eukaryota</taxon>
        <taxon>Discoba</taxon>
        <taxon>Heterolobosea</taxon>
        <taxon>Tetramitia</taxon>
        <taxon>Eutetramitia</taxon>
        <taxon>Vahlkampfiidae</taxon>
        <taxon>Naegleria</taxon>
    </lineage>
</organism>
<reference evidence="4 5" key="1">
    <citation type="journal article" date="2010" name="Cell">
        <title>The genome of Naegleria gruberi illuminates early eukaryotic versatility.</title>
        <authorList>
            <person name="Fritz-Laylin L.K."/>
            <person name="Prochnik S.E."/>
            <person name="Ginger M.L."/>
            <person name="Dacks J.B."/>
            <person name="Carpenter M.L."/>
            <person name="Field M.C."/>
            <person name="Kuo A."/>
            <person name="Paredez A."/>
            <person name="Chapman J."/>
            <person name="Pham J."/>
            <person name="Shu S."/>
            <person name="Neupane R."/>
            <person name="Cipriano M."/>
            <person name="Mancuso J."/>
            <person name="Tu H."/>
            <person name="Salamov A."/>
            <person name="Lindquist E."/>
            <person name="Shapiro H."/>
            <person name="Lucas S."/>
            <person name="Grigoriev I.V."/>
            <person name="Cande W.Z."/>
            <person name="Fulton C."/>
            <person name="Rokhsar D.S."/>
            <person name="Dawson S.C."/>
        </authorList>
    </citation>
    <scope>NUCLEOTIDE SEQUENCE [LARGE SCALE GENOMIC DNA]</scope>
    <source>
        <strain evidence="4 5">NEG-M</strain>
    </source>
</reference>
<dbReference type="InterPro" id="IPR040853">
    <property type="entry name" value="RapA2_cadherin-like"/>
</dbReference>
<dbReference type="Pfam" id="PF17963">
    <property type="entry name" value="Big_9"/>
    <property type="match status" value="7"/>
</dbReference>
<dbReference type="InterPro" id="IPR016186">
    <property type="entry name" value="C-type_lectin-like/link_sf"/>
</dbReference>
<name>D2VFU1_NAEGR</name>
<evidence type="ECO:0000256" key="1">
    <source>
        <dbReference type="SAM" id="Phobius"/>
    </source>
</evidence>
<dbReference type="OMA" id="VGSSCWF"/>
<dbReference type="PROSITE" id="PS50234">
    <property type="entry name" value="VWFA"/>
    <property type="match status" value="1"/>
</dbReference>
<evidence type="ECO:0000259" key="3">
    <source>
        <dbReference type="PROSITE" id="PS50234"/>
    </source>
</evidence>
<dbReference type="PANTHER" id="PTHR24020:SF84">
    <property type="entry name" value="VWFA DOMAIN-CONTAINING PROTEIN"/>
    <property type="match status" value="1"/>
</dbReference>
<dbReference type="SUPFAM" id="SSF53300">
    <property type="entry name" value="vWA-like"/>
    <property type="match status" value="1"/>
</dbReference>
<dbReference type="KEGG" id="ngr:NAEGRDRAFT_79811"/>
<dbReference type="Pfam" id="PF00092">
    <property type="entry name" value="VWA"/>
    <property type="match status" value="1"/>
</dbReference>
<feature type="transmembrane region" description="Helical" evidence="1">
    <location>
        <begin position="35"/>
        <end position="57"/>
    </location>
</feature>
<dbReference type="SMART" id="SM00327">
    <property type="entry name" value="VWA"/>
    <property type="match status" value="1"/>
</dbReference>